<dbReference type="CDD" id="cd06558">
    <property type="entry name" value="crotonase-like"/>
    <property type="match status" value="1"/>
</dbReference>
<name>A0A6M4NP87_9PROT</name>
<dbReference type="SUPFAM" id="SSF52096">
    <property type="entry name" value="ClpP/crotonase"/>
    <property type="match status" value="1"/>
</dbReference>
<sequence>MTDVKVEKKGAIGLITLTSKDNLNRIDSQTLESLAAEIDHLDLSDEIKVIVLRGSEKAFSAGINATEFVKTVNASILEDMTDNFSKLADVKKPIIAEVSGYAIGIGFEMAMACDMIFCAENSWFSMPDLCLGTVPGFGATQRLPKAVGKAKAMEMILSGRAMGAAEAERIGLVSRIIPLMYLHDETMKAAEKIASMPDLATNTSKELIKTAAGNTDLEEGLEIEKQVYKSALESDEFRINLENMIKK</sequence>
<dbReference type="GO" id="GO:0003824">
    <property type="term" value="F:catalytic activity"/>
    <property type="evidence" value="ECO:0007669"/>
    <property type="project" value="UniProtKB-ARBA"/>
</dbReference>
<dbReference type="EMBL" id="MN990729">
    <property type="protein sequence ID" value="QJR98174.1"/>
    <property type="molecule type" value="Genomic_DNA"/>
</dbReference>
<organism evidence="1">
    <name type="scientific">uncultured Alphaproteobacteria bacterium</name>
    <dbReference type="NCBI Taxonomy" id="91750"/>
    <lineage>
        <taxon>Bacteria</taxon>
        <taxon>Pseudomonadati</taxon>
        <taxon>Pseudomonadota</taxon>
        <taxon>Alphaproteobacteria</taxon>
        <taxon>environmental samples</taxon>
    </lineage>
</organism>
<protein>
    <submittedName>
        <fullName evidence="1">Enoyl-CoA hydratase</fullName>
    </submittedName>
</protein>
<dbReference type="Pfam" id="PF00378">
    <property type="entry name" value="ECH_1"/>
    <property type="match status" value="1"/>
</dbReference>
<dbReference type="GO" id="GO:0006635">
    <property type="term" value="P:fatty acid beta-oxidation"/>
    <property type="evidence" value="ECO:0007669"/>
    <property type="project" value="TreeGrafter"/>
</dbReference>
<dbReference type="AlphaFoldDB" id="A0A6M4NP87"/>
<proteinExistence type="predicted"/>
<reference evidence="1" key="1">
    <citation type="submission" date="2020-01" db="EMBL/GenBank/DDBJ databases">
        <title>Gastrointestinal microbiota of LL stock colony Peromyscus leucopus.</title>
        <authorList>
            <person name="Milovic A."/>
            <person name="Bassam K."/>
            <person name="Keay E."/>
            <person name="Barbour A.G."/>
        </authorList>
    </citation>
    <scope>NUCLEOTIDE SEQUENCE</scope>
    <source>
        <strain evidence="1">LL90</strain>
    </source>
</reference>
<accession>A0A6M4NP87</accession>
<dbReference type="PANTHER" id="PTHR11941">
    <property type="entry name" value="ENOYL-COA HYDRATASE-RELATED"/>
    <property type="match status" value="1"/>
</dbReference>
<dbReference type="PANTHER" id="PTHR11941:SF54">
    <property type="entry name" value="ENOYL-COA HYDRATASE, MITOCHONDRIAL"/>
    <property type="match status" value="1"/>
</dbReference>
<gene>
    <name evidence="1" type="primary">fadB1</name>
    <name evidence="1" type="ORF">PlAlph_1780</name>
</gene>
<dbReference type="InterPro" id="IPR001753">
    <property type="entry name" value="Enoyl-CoA_hydra/iso"/>
</dbReference>
<dbReference type="InterPro" id="IPR029045">
    <property type="entry name" value="ClpP/crotonase-like_dom_sf"/>
</dbReference>
<evidence type="ECO:0000313" key="1">
    <source>
        <dbReference type="EMBL" id="QJR98174.1"/>
    </source>
</evidence>
<dbReference type="Gene3D" id="3.90.226.10">
    <property type="entry name" value="2-enoyl-CoA Hydratase, Chain A, domain 1"/>
    <property type="match status" value="1"/>
</dbReference>